<sequence length="202" mass="21669">MTCLTDVPTGCAAVEPTARLPAAAWASTITTGCCPAMGQAGAGPAGRKGSEAGGGPGRAHHAHPSPLPREPRVRTGPPAHSPTPGRIDPSPELSWGSTGVTQESPLLDPVDFLLFRTRAVDPLRRVFFFFYQHLTFFSIQPQPPPCHAFHPKDPPAGSRRQLILVPLKGPPILAPILSLTPILSRWSCYFPRSRIAQGWHLS</sequence>
<accession>O00439</accession>
<name>O00439_HUMAN</name>
<proteinExistence type="evidence at transcript level"/>
<feature type="region of interest" description="Disordered" evidence="1">
    <location>
        <begin position="39"/>
        <end position="100"/>
    </location>
</feature>
<reference evidence="2" key="1">
    <citation type="journal article" date="1998" name="Mamm. Genome">
        <title>Six transcripts map within 200 kilobases of the myotonic dystrophy expanded repeat.</title>
        <authorList>
            <person name="Alwazzan M."/>
            <person name="Hamshere M.G."/>
            <person name="Lennon G.G."/>
            <person name="Brook J.D."/>
        </authorList>
    </citation>
    <scope>NUCLEOTIDE SEQUENCE</scope>
    <source>
        <tissue evidence="2">Frontal cortex</tissue>
    </source>
</reference>
<dbReference type="AlphaFoldDB" id="O00439"/>
<organism evidence="2">
    <name type="scientific">Homo sapiens</name>
    <name type="common">Human</name>
    <dbReference type="NCBI Taxonomy" id="9606"/>
    <lineage>
        <taxon>Eukaryota</taxon>
        <taxon>Metazoa</taxon>
        <taxon>Chordata</taxon>
        <taxon>Craniata</taxon>
        <taxon>Vertebrata</taxon>
        <taxon>Euteleostomi</taxon>
        <taxon>Mammalia</taxon>
        <taxon>Eutheria</taxon>
        <taxon>Euarchontoglires</taxon>
        <taxon>Primates</taxon>
        <taxon>Haplorrhini</taxon>
        <taxon>Catarrhini</taxon>
        <taxon>Hominidae</taxon>
        <taxon>Homo</taxon>
    </lineage>
</organism>
<dbReference type="EMBL" id="Y10936">
    <property type="protein sequence ID" value="CAA71862.1"/>
    <property type="molecule type" value="mRNA"/>
</dbReference>
<evidence type="ECO:0000256" key="1">
    <source>
        <dbReference type="SAM" id="MobiDB-lite"/>
    </source>
</evidence>
<protein>
    <submittedName>
        <fullName evidence="2">Uncharacterized protein</fullName>
    </submittedName>
</protein>
<feature type="compositionally biased region" description="Gly residues" evidence="1">
    <location>
        <begin position="40"/>
        <end position="57"/>
    </location>
</feature>
<evidence type="ECO:0000313" key="2">
    <source>
        <dbReference type="EMBL" id="CAA71862.1"/>
    </source>
</evidence>